<dbReference type="EMBL" id="REGN01006561">
    <property type="protein sequence ID" value="RNA09048.1"/>
    <property type="molecule type" value="Genomic_DNA"/>
</dbReference>
<keyword evidence="1" id="KW-0732">Signal</keyword>
<evidence type="ECO:0008006" key="4">
    <source>
        <dbReference type="Google" id="ProtNLM"/>
    </source>
</evidence>
<sequence>MLIILPSWLICDCLICGVESGPVVGLLNDLLLHVIDGYFAAHHLAHKCSLVAQIYVVGIGQAQVHVAASEYLFVGLAHFAHVMMLTVDVDAD</sequence>
<protein>
    <recommendedName>
        <fullName evidence="4">Secreted protein</fullName>
    </recommendedName>
</protein>
<name>A0A3M7QDL8_BRAPC</name>
<evidence type="ECO:0000313" key="3">
    <source>
        <dbReference type="Proteomes" id="UP000276133"/>
    </source>
</evidence>
<dbReference type="Proteomes" id="UP000276133">
    <property type="component" value="Unassembled WGS sequence"/>
</dbReference>
<keyword evidence="3" id="KW-1185">Reference proteome</keyword>
<evidence type="ECO:0000256" key="1">
    <source>
        <dbReference type="SAM" id="SignalP"/>
    </source>
</evidence>
<proteinExistence type="predicted"/>
<feature type="chain" id="PRO_5017965089" description="Secreted protein" evidence="1">
    <location>
        <begin position="21"/>
        <end position="92"/>
    </location>
</feature>
<dbReference type="AlphaFoldDB" id="A0A3M7QDL8"/>
<organism evidence="2 3">
    <name type="scientific">Brachionus plicatilis</name>
    <name type="common">Marine rotifer</name>
    <name type="synonym">Brachionus muelleri</name>
    <dbReference type="NCBI Taxonomy" id="10195"/>
    <lineage>
        <taxon>Eukaryota</taxon>
        <taxon>Metazoa</taxon>
        <taxon>Spiralia</taxon>
        <taxon>Gnathifera</taxon>
        <taxon>Rotifera</taxon>
        <taxon>Eurotatoria</taxon>
        <taxon>Monogononta</taxon>
        <taxon>Pseudotrocha</taxon>
        <taxon>Ploima</taxon>
        <taxon>Brachionidae</taxon>
        <taxon>Brachionus</taxon>
    </lineage>
</organism>
<feature type="signal peptide" evidence="1">
    <location>
        <begin position="1"/>
        <end position="20"/>
    </location>
</feature>
<gene>
    <name evidence="2" type="ORF">BpHYR1_039699</name>
</gene>
<reference evidence="2 3" key="1">
    <citation type="journal article" date="2018" name="Sci. Rep.">
        <title>Genomic signatures of local adaptation to the degree of environmental predictability in rotifers.</title>
        <authorList>
            <person name="Franch-Gras L."/>
            <person name="Hahn C."/>
            <person name="Garcia-Roger E.M."/>
            <person name="Carmona M.J."/>
            <person name="Serra M."/>
            <person name="Gomez A."/>
        </authorList>
    </citation>
    <scope>NUCLEOTIDE SEQUENCE [LARGE SCALE GENOMIC DNA]</scope>
    <source>
        <strain evidence="2">HYR1</strain>
    </source>
</reference>
<accession>A0A3M7QDL8</accession>
<comment type="caution">
    <text evidence="2">The sequence shown here is derived from an EMBL/GenBank/DDBJ whole genome shotgun (WGS) entry which is preliminary data.</text>
</comment>
<evidence type="ECO:0000313" key="2">
    <source>
        <dbReference type="EMBL" id="RNA09048.1"/>
    </source>
</evidence>